<evidence type="ECO:0000313" key="4">
    <source>
        <dbReference type="EMBL" id="KAH7308029.1"/>
    </source>
</evidence>
<dbReference type="InterPro" id="IPR024319">
    <property type="entry name" value="ATPase_expression_mit"/>
</dbReference>
<accession>A0A8K0WKR8</accession>
<comment type="caution">
    <text evidence="4">The sequence shown here is derived from an EMBL/GenBank/DDBJ whole genome shotgun (WGS) entry which is preliminary data.</text>
</comment>
<gene>
    <name evidence="4" type="ORF">B0I35DRAFT_399318</name>
</gene>
<sequence length="687" mass="79020">MASARAFWPRRCSPIRRCEPPLRWLLATDPPSLSPPPAVGRACSRRRLATALHHRHEPVAAIQHGRHGYVPALLRAIRARDIGDVYFCFIAWTTALRNNTSAALHELHSLPHTTFSEIVRSLDPVCAPESVDYAHGLHITPALTCRHDMSGLLDEAGVRRRHVEVLAHMLTLLKMRAEGPMPPLRADLEVLLRCAGAASDRYAAKRAWSMLNDAADPRLASTWTEFVRARFLTEPLYYQFNRSRVILLARDMHSEKNPLPMANLKAMDRIRHSLGVALREPWNRRATDIAVDERRQLRHRGGYRAYRNHWDRAIYHGNELTEEFICSSLVAFARSRSYYAMTKLILEPFYGITIQVDEDTNKVHVAGGLDFSPDSPIRPTLRLLDALVEAFCTMSRIDHAIKLLLFVSNRYALPIPASTWSNLLAWAYVCGSKPYTQYSKLVAPYNADSSGYKQVLYIYHRMTEPPHNVVPSFEDLNILIHSLLLSKAIMPAIDHIRDRAMPLFRAAVAEHQAALLDEILLQDVAPSPRATQRRLRAQVRMDQMRHMINLWFVDLLKQVSKFWAFRDGDMTRRVIPNLVREFADFFPSDVKYRTAQGYVSIKRPDAMWRWTYEHKHRTTLPQKLSGYRVSHLEGNTDPDFPYPQVRPIRILDCNPVPRPRMKVIPQAPQSKQRDDGYWRSITKELML</sequence>
<evidence type="ECO:0000256" key="3">
    <source>
        <dbReference type="ARBA" id="ARBA00023128"/>
    </source>
</evidence>
<protein>
    <submittedName>
        <fullName evidence="4">Uncharacterized protein</fullName>
    </submittedName>
</protein>
<name>A0A8K0WKR8_9HYPO</name>
<comment type="subcellular location">
    <subcellularLocation>
        <location evidence="1">Mitochondrion</location>
    </subcellularLocation>
</comment>
<dbReference type="AlphaFoldDB" id="A0A8K0WKR8"/>
<organism evidence="4 5">
    <name type="scientific">Stachybotrys elegans</name>
    <dbReference type="NCBI Taxonomy" id="80388"/>
    <lineage>
        <taxon>Eukaryota</taxon>
        <taxon>Fungi</taxon>
        <taxon>Dikarya</taxon>
        <taxon>Ascomycota</taxon>
        <taxon>Pezizomycotina</taxon>
        <taxon>Sordariomycetes</taxon>
        <taxon>Hypocreomycetidae</taxon>
        <taxon>Hypocreales</taxon>
        <taxon>Stachybotryaceae</taxon>
        <taxon>Stachybotrys</taxon>
    </lineage>
</organism>
<evidence type="ECO:0000313" key="5">
    <source>
        <dbReference type="Proteomes" id="UP000813444"/>
    </source>
</evidence>
<reference evidence="4" key="1">
    <citation type="journal article" date="2021" name="Nat. Commun.">
        <title>Genetic determinants of endophytism in the Arabidopsis root mycobiome.</title>
        <authorList>
            <person name="Mesny F."/>
            <person name="Miyauchi S."/>
            <person name="Thiergart T."/>
            <person name="Pickel B."/>
            <person name="Atanasova L."/>
            <person name="Karlsson M."/>
            <person name="Huettel B."/>
            <person name="Barry K.W."/>
            <person name="Haridas S."/>
            <person name="Chen C."/>
            <person name="Bauer D."/>
            <person name="Andreopoulos W."/>
            <person name="Pangilinan J."/>
            <person name="LaButti K."/>
            <person name="Riley R."/>
            <person name="Lipzen A."/>
            <person name="Clum A."/>
            <person name="Drula E."/>
            <person name="Henrissat B."/>
            <person name="Kohler A."/>
            <person name="Grigoriev I.V."/>
            <person name="Martin F.M."/>
            <person name="Hacquard S."/>
        </authorList>
    </citation>
    <scope>NUCLEOTIDE SEQUENCE</scope>
    <source>
        <strain evidence="4">MPI-CAGE-CH-0235</strain>
    </source>
</reference>
<keyword evidence="3" id="KW-0496">Mitochondrion</keyword>
<dbReference type="Pfam" id="PF12921">
    <property type="entry name" value="ATP13"/>
    <property type="match status" value="1"/>
</dbReference>
<evidence type="ECO:0000256" key="1">
    <source>
        <dbReference type="ARBA" id="ARBA00004173"/>
    </source>
</evidence>
<dbReference type="OrthoDB" id="185373at2759"/>
<keyword evidence="5" id="KW-1185">Reference proteome</keyword>
<proteinExistence type="predicted"/>
<dbReference type="Proteomes" id="UP000813444">
    <property type="component" value="Unassembled WGS sequence"/>
</dbReference>
<dbReference type="EMBL" id="JAGPNK010000016">
    <property type="protein sequence ID" value="KAH7308029.1"/>
    <property type="molecule type" value="Genomic_DNA"/>
</dbReference>
<keyword evidence="2" id="KW-0809">Transit peptide</keyword>
<dbReference type="GO" id="GO:0005739">
    <property type="term" value="C:mitochondrion"/>
    <property type="evidence" value="ECO:0007669"/>
    <property type="project" value="UniProtKB-SubCell"/>
</dbReference>
<evidence type="ECO:0000256" key="2">
    <source>
        <dbReference type="ARBA" id="ARBA00022946"/>
    </source>
</evidence>